<reference evidence="2 3" key="1">
    <citation type="submission" date="2015-08" db="EMBL/GenBank/DDBJ databases">
        <title>Ancestral chromatin configuration constrains chromatin evolution on differentiating sex chromosomes in Drosophila.</title>
        <authorList>
            <person name="Zhou Q."/>
            <person name="Bachtrog D."/>
        </authorList>
    </citation>
    <scope>NUCLEOTIDE SEQUENCE [LARGE SCALE GENOMIC DNA]</scope>
    <source>
        <tissue evidence="2">Whole larvae</tissue>
    </source>
</reference>
<dbReference type="Proteomes" id="UP000494163">
    <property type="component" value="Chromosome 3L"/>
</dbReference>
<dbReference type="EMBL" id="CP012525">
    <property type="protein sequence ID" value="ALC43760.1"/>
    <property type="molecule type" value="Genomic_DNA"/>
</dbReference>
<name>A0A0M4EKI0_DROBS</name>
<organism evidence="2 3">
    <name type="scientific">Drosophila busckii</name>
    <name type="common">Fruit fly</name>
    <dbReference type="NCBI Taxonomy" id="30019"/>
    <lineage>
        <taxon>Eukaryota</taxon>
        <taxon>Metazoa</taxon>
        <taxon>Ecdysozoa</taxon>
        <taxon>Arthropoda</taxon>
        <taxon>Hexapoda</taxon>
        <taxon>Insecta</taxon>
        <taxon>Pterygota</taxon>
        <taxon>Neoptera</taxon>
        <taxon>Endopterygota</taxon>
        <taxon>Diptera</taxon>
        <taxon>Brachycera</taxon>
        <taxon>Muscomorpha</taxon>
        <taxon>Ephydroidea</taxon>
        <taxon>Drosophilidae</taxon>
        <taxon>Drosophila</taxon>
    </lineage>
</organism>
<evidence type="ECO:0000256" key="1">
    <source>
        <dbReference type="SAM" id="MobiDB-lite"/>
    </source>
</evidence>
<evidence type="ECO:0000313" key="3">
    <source>
        <dbReference type="Proteomes" id="UP000494163"/>
    </source>
</evidence>
<keyword evidence="3" id="KW-1185">Reference proteome</keyword>
<accession>A0A0M4EKI0</accession>
<sequence length="238" mass="25982">MMRAFLIPRGILPHTLQPVKALDNYIVGRSTSSGQLNQLLLLSRLPKIVRCYASGRDNGRAQGSVGGIISGSASSVEGGSATDPLACARTQVATVNNEASRYDNPNDDCQKTGKINSEMHATPTIGSDESHDKESKADFRKGACATEKKTSTKPAGNAASANNMAEDAVKQLQDVAANLPSKQQVEKFFFRVVAFAYDVTYLTGTWTVRFLDQKVVANPTVQHYWKRFHEKMQEAKKD</sequence>
<proteinExistence type="predicted"/>
<dbReference type="AlphaFoldDB" id="A0A0M4EKI0"/>
<gene>
    <name evidence="2" type="ORF">Dbus_chr3Lg926</name>
</gene>
<feature type="region of interest" description="Disordered" evidence="1">
    <location>
        <begin position="99"/>
        <end position="136"/>
    </location>
</feature>
<evidence type="ECO:0000313" key="2">
    <source>
        <dbReference type="EMBL" id="ALC43760.1"/>
    </source>
</evidence>
<dbReference type="OrthoDB" id="7845007at2759"/>
<protein>
    <submittedName>
        <fullName evidence="2">CG10063</fullName>
    </submittedName>
</protein>